<gene>
    <name evidence="5" type="ORF">METZ01_LOCUS406879</name>
</gene>
<dbReference type="AlphaFoldDB" id="A0A382W6P7"/>
<dbReference type="FunFam" id="3.40.50.300:FF:000032">
    <property type="entry name" value="Export ABC transporter ATP-binding protein"/>
    <property type="match status" value="1"/>
</dbReference>
<evidence type="ECO:0000259" key="4">
    <source>
        <dbReference type="PROSITE" id="PS50893"/>
    </source>
</evidence>
<evidence type="ECO:0000256" key="3">
    <source>
        <dbReference type="ARBA" id="ARBA00022840"/>
    </source>
</evidence>
<dbReference type="InterPro" id="IPR003439">
    <property type="entry name" value="ABC_transporter-like_ATP-bd"/>
</dbReference>
<dbReference type="InterPro" id="IPR017871">
    <property type="entry name" value="ABC_transporter-like_CS"/>
</dbReference>
<evidence type="ECO:0000313" key="5">
    <source>
        <dbReference type="EMBL" id="SVD54025.1"/>
    </source>
</evidence>
<proteinExistence type="predicted"/>
<dbReference type="GO" id="GO:0098796">
    <property type="term" value="C:membrane protein complex"/>
    <property type="evidence" value="ECO:0007669"/>
    <property type="project" value="UniProtKB-ARBA"/>
</dbReference>
<reference evidence="5" key="1">
    <citation type="submission" date="2018-05" db="EMBL/GenBank/DDBJ databases">
        <authorList>
            <person name="Lanie J.A."/>
            <person name="Ng W.-L."/>
            <person name="Kazmierczak K.M."/>
            <person name="Andrzejewski T.M."/>
            <person name="Davidsen T.M."/>
            <person name="Wayne K.J."/>
            <person name="Tettelin H."/>
            <person name="Glass J.I."/>
            <person name="Rusch D."/>
            <person name="Podicherti R."/>
            <person name="Tsui H.-C.T."/>
            <person name="Winkler M.E."/>
        </authorList>
    </citation>
    <scope>NUCLEOTIDE SEQUENCE</scope>
</reference>
<dbReference type="InterPro" id="IPR015854">
    <property type="entry name" value="ABC_transpr_LolD-like"/>
</dbReference>
<dbReference type="SUPFAM" id="SSF52540">
    <property type="entry name" value="P-loop containing nucleoside triphosphate hydrolases"/>
    <property type="match status" value="1"/>
</dbReference>
<sequence>MMGFQESRPRPESIITSEDLTRVFGSGETAVTAVHGVTLNVPKGELMAVVGRSGSGKTTLLNLLSGLDRPTAGKVVFQGVDLSTMSESDLVEMRRRKIAFVFQSFGLMPLLSAQENVELPLHISGVSWRERRRRAMASLDLVGLGSRARHRPFELSGGEQQRVSIARALVTDPEAIFADEPTGELDTTTAMSIGSILKDVVKESRATIMVATHDLTLAGICDSVIQIVDGTLDAPSPEFRRPESG</sequence>
<dbReference type="GO" id="GO:0016887">
    <property type="term" value="F:ATP hydrolysis activity"/>
    <property type="evidence" value="ECO:0007669"/>
    <property type="project" value="InterPro"/>
</dbReference>
<dbReference type="CDD" id="cd03255">
    <property type="entry name" value="ABC_MJ0796_LolCDE_FtsE"/>
    <property type="match status" value="1"/>
</dbReference>
<dbReference type="GO" id="GO:0022857">
    <property type="term" value="F:transmembrane transporter activity"/>
    <property type="evidence" value="ECO:0007669"/>
    <property type="project" value="TreeGrafter"/>
</dbReference>
<dbReference type="Pfam" id="PF00005">
    <property type="entry name" value="ABC_tran"/>
    <property type="match status" value="1"/>
</dbReference>
<keyword evidence="1" id="KW-0813">Transport</keyword>
<dbReference type="EMBL" id="UINC01157179">
    <property type="protein sequence ID" value="SVD54025.1"/>
    <property type="molecule type" value="Genomic_DNA"/>
</dbReference>
<organism evidence="5">
    <name type="scientific">marine metagenome</name>
    <dbReference type="NCBI Taxonomy" id="408172"/>
    <lineage>
        <taxon>unclassified sequences</taxon>
        <taxon>metagenomes</taxon>
        <taxon>ecological metagenomes</taxon>
    </lineage>
</organism>
<dbReference type="PANTHER" id="PTHR24220">
    <property type="entry name" value="IMPORT ATP-BINDING PROTEIN"/>
    <property type="match status" value="1"/>
</dbReference>
<keyword evidence="3" id="KW-0067">ATP-binding</keyword>
<dbReference type="GO" id="GO:0005524">
    <property type="term" value="F:ATP binding"/>
    <property type="evidence" value="ECO:0007669"/>
    <property type="project" value="UniProtKB-KW"/>
</dbReference>
<dbReference type="SMART" id="SM00382">
    <property type="entry name" value="AAA"/>
    <property type="match status" value="1"/>
</dbReference>
<evidence type="ECO:0000256" key="2">
    <source>
        <dbReference type="ARBA" id="ARBA00022741"/>
    </source>
</evidence>
<protein>
    <recommendedName>
        <fullName evidence="4">ABC transporter domain-containing protein</fullName>
    </recommendedName>
</protein>
<feature type="domain" description="ABC transporter" evidence="4">
    <location>
        <begin position="15"/>
        <end position="244"/>
    </location>
</feature>
<dbReference type="PROSITE" id="PS50893">
    <property type="entry name" value="ABC_TRANSPORTER_2"/>
    <property type="match status" value="1"/>
</dbReference>
<name>A0A382W6P7_9ZZZZ</name>
<dbReference type="GO" id="GO:0005886">
    <property type="term" value="C:plasma membrane"/>
    <property type="evidence" value="ECO:0007669"/>
    <property type="project" value="TreeGrafter"/>
</dbReference>
<dbReference type="PROSITE" id="PS00211">
    <property type="entry name" value="ABC_TRANSPORTER_1"/>
    <property type="match status" value="1"/>
</dbReference>
<dbReference type="InterPro" id="IPR003593">
    <property type="entry name" value="AAA+_ATPase"/>
</dbReference>
<dbReference type="InterPro" id="IPR027417">
    <property type="entry name" value="P-loop_NTPase"/>
</dbReference>
<dbReference type="Gene3D" id="3.40.50.300">
    <property type="entry name" value="P-loop containing nucleotide triphosphate hydrolases"/>
    <property type="match status" value="1"/>
</dbReference>
<accession>A0A382W6P7</accession>
<evidence type="ECO:0000256" key="1">
    <source>
        <dbReference type="ARBA" id="ARBA00022448"/>
    </source>
</evidence>
<dbReference type="InterPro" id="IPR017911">
    <property type="entry name" value="MacB-like_ATP-bd"/>
</dbReference>
<keyword evidence="2" id="KW-0547">Nucleotide-binding</keyword>